<dbReference type="AlphaFoldDB" id="Q0W3L3"/>
<keyword evidence="1" id="KW-0862">Zinc</keyword>
<dbReference type="GeneID" id="5144317"/>
<feature type="domain" description="SWIM-type" evidence="2">
    <location>
        <begin position="46"/>
        <end position="90"/>
    </location>
</feature>
<dbReference type="InterPro" id="IPR007527">
    <property type="entry name" value="Znf_SWIM"/>
</dbReference>
<name>Q0W3L3_METAR</name>
<evidence type="ECO:0000313" key="4">
    <source>
        <dbReference type="Proteomes" id="UP000000663"/>
    </source>
</evidence>
<evidence type="ECO:0000256" key="1">
    <source>
        <dbReference type="PROSITE-ProRule" id="PRU00325"/>
    </source>
</evidence>
<sequence length="112" mass="12695">MSAIDTLSTGQMDSDAVSAIIREYGTRGKNAVELVLAGKVKKYRDFFVVQGRENQYVVEGDFCTCRDYLYRLAKQDGVCYHSLAVRIASVTGQYEEVDAWYSDTILQREYGQ</sequence>
<reference evidence="3 4" key="1">
    <citation type="journal article" date="2006" name="Science">
        <title>Genome of rice cluster I archaea -- the key methane producers in the rice rhizosphere.</title>
        <authorList>
            <person name="Erkel C."/>
            <person name="Kube M."/>
            <person name="Reinhardt R."/>
            <person name="Liesack W."/>
        </authorList>
    </citation>
    <scope>NUCLEOTIDE SEQUENCE [LARGE SCALE GENOMIC DNA]</scope>
    <source>
        <strain evidence="4">DSM 22066 / NBRC 105507 / MRE50</strain>
    </source>
</reference>
<dbReference type="eggNOG" id="arCOG01121">
    <property type="taxonomic scope" value="Archaea"/>
</dbReference>
<organism evidence="3 4">
    <name type="scientific">Methanocella arvoryzae (strain DSM 22066 / NBRC 105507 / MRE50)</name>
    <dbReference type="NCBI Taxonomy" id="351160"/>
    <lineage>
        <taxon>Archaea</taxon>
        <taxon>Methanobacteriati</taxon>
        <taxon>Methanobacteriota</taxon>
        <taxon>Stenosarchaea group</taxon>
        <taxon>Methanomicrobia</taxon>
        <taxon>Methanocellales</taxon>
        <taxon>Methanocellaceae</taxon>
        <taxon>Methanocella</taxon>
    </lineage>
</organism>
<dbReference type="PROSITE" id="PS50966">
    <property type="entry name" value="ZF_SWIM"/>
    <property type="match status" value="1"/>
</dbReference>
<accession>Q0W3L3</accession>
<evidence type="ECO:0000313" key="3">
    <source>
        <dbReference type="EMBL" id="CAJ37030.1"/>
    </source>
</evidence>
<keyword evidence="1" id="KW-0863">Zinc-finger</keyword>
<dbReference type="RefSeq" id="WP_012035539.1">
    <property type="nucleotide sequence ID" value="NC_009464.1"/>
</dbReference>
<dbReference type="STRING" id="351160.RCIX1844"/>
<protein>
    <recommendedName>
        <fullName evidence="2">SWIM-type domain-containing protein</fullName>
    </recommendedName>
</protein>
<dbReference type="KEGG" id="rci:RCIX1844"/>
<keyword evidence="1" id="KW-0479">Metal-binding</keyword>
<proteinExistence type="predicted"/>
<evidence type="ECO:0000259" key="2">
    <source>
        <dbReference type="PROSITE" id="PS50966"/>
    </source>
</evidence>
<keyword evidence="4" id="KW-1185">Reference proteome</keyword>
<dbReference type="Proteomes" id="UP000000663">
    <property type="component" value="Chromosome"/>
</dbReference>
<gene>
    <name evidence="3" type="ORF">RCIX1844</name>
</gene>
<dbReference type="GO" id="GO:0008270">
    <property type="term" value="F:zinc ion binding"/>
    <property type="evidence" value="ECO:0007669"/>
    <property type="project" value="UniProtKB-KW"/>
</dbReference>
<dbReference type="OrthoDB" id="31559at2157"/>
<dbReference type="EMBL" id="AM114193">
    <property type="protein sequence ID" value="CAJ37030.1"/>
    <property type="molecule type" value="Genomic_DNA"/>
</dbReference>